<dbReference type="AlphaFoldDB" id="A0A9W7WKS7"/>
<comment type="caution">
    <text evidence="4">The sequence shown here is derived from an EMBL/GenBank/DDBJ whole genome shotgun (WGS) entry which is preliminary data.</text>
</comment>
<feature type="compositionally biased region" description="Polar residues" evidence="1">
    <location>
        <begin position="81"/>
        <end position="94"/>
    </location>
</feature>
<feature type="transmembrane region" description="Helical" evidence="2">
    <location>
        <begin position="46"/>
        <end position="74"/>
    </location>
</feature>
<keyword evidence="3" id="KW-0732">Signal</keyword>
<keyword evidence="2" id="KW-0472">Membrane</keyword>
<evidence type="ECO:0000256" key="3">
    <source>
        <dbReference type="SAM" id="SignalP"/>
    </source>
</evidence>
<name>A0A9W7WKS7_TRIRA</name>
<feature type="region of interest" description="Disordered" evidence="1">
    <location>
        <begin position="79"/>
        <end position="99"/>
    </location>
</feature>
<gene>
    <name evidence="4" type="ORF">IRJ41_008246</name>
</gene>
<evidence type="ECO:0000256" key="2">
    <source>
        <dbReference type="SAM" id="Phobius"/>
    </source>
</evidence>
<evidence type="ECO:0000256" key="1">
    <source>
        <dbReference type="SAM" id="MobiDB-lite"/>
    </source>
</evidence>
<protein>
    <recommendedName>
        <fullName evidence="6">Protein crumbs-like protein 3</fullName>
    </recommendedName>
</protein>
<keyword evidence="2" id="KW-1133">Transmembrane helix</keyword>
<reference evidence="4" key="1">
    <citation type="submission" date="2021-02" db="EMBL/GenBank/DDBJ databases">
        <title>Comparative genomics reveals that relaxation of natural selection precedes convergent phenotypic evolution of cavefish.</title>
        <authorList>
            <person name="Peng Z."/>
        </authorList>
    </citation>
    <scope>NUCLEOTIDE SEQUENCE</scope>
    <source>
        <tissue evidence="4">Muscle</tissue>
    </source>
</reference>
<evidence type="ECO:0000313" key="4">
    <source>
        <dbReference type="EMBL" id="KAI7803554.1"/>
    </source>
</evidence>
<organism evidence="4 5">
    <name type="scientific">Triplophysa rosa</name>
    <name type="common">Cave loach</name>
    <dbReference type="NCBI Taxonomy" id="992332"/>
    <lineage>
        <taxon>Eukaryota</taxon>
        <taxon>Metazoa</taxon>
        <taxon>Chordata</taxon>
        <taxon>Craniata</taxon>
        <taxon>Vertebrata</taxon>
        <taxon>Euteleostomi</taxon>
        <taxon>Actinopterygii</taxon>
        <taxon>Neopterygii</taxon>
        <taxon>Teleostei</taxon>
        <taxon>Ostariophysi</taxon>
        <taxon>Cypriniformes</taxon>
        <taxon>Nemacheilidae</taxon>
        <taxon>Triplophysa</taxon>
    </lineage>
</organism>
<evidence type="ECO:0008006" key="6">
    <source>
        <dbReference type="Google" id="ProtNLM"/>
    </source>
</evidence>
<keyword evidence="2" id="KW-0812">Transmembrane</keyword>
<accession>A0A9W7WKS7</accession>
<sequence>MVWQVGLLAASFLLLFPRNALAQEETTTMPSNTTTINTTTPSSGTNVVAIVVPIVVVGVLFILVGVLLFLFCVVKKKRQTEGTYRPSTEEQTGAPSVATADALKLPKEERLI</sequence>
<keyword evidence="5" id="KW-1185">Reference proteome</keyword>
<evidence type="ECO:0000313" key="5">
    <source>
        <dbReference type="Proteomes" id="UP001059041"/>
    </source>
</evidence>
<dbReference type="EMBL" id="JAFHDT010000011">
    <property type="protein sequence ID" value="KAI7803554.1"/>
    <property type="molecule type" value="Genomic_DNA"/>
</dbReference>
<feature type="chain" id="PRO_5040779573" description="Protein crumbs-like protein 3" evidence="3">
    <location>
        <begin position="23"/>
        <end position="112"/>
    </location>
</feature>
<proteinExistence type="predicted"/>
<dbReference type="Proteomes" id="UP001059041">
    <property type="component" value="Linkage Group LG11"/>
</dbReference>
<feature type="signal peptide" evidence="3">
    <location>
        <begin position="1"/>
        <end position="22"/>
    </location>
</feature>